<keyword evidence="2" id="KW-1185">Reference proteome</keyword>
<accession>A0A7T8JV91</accession>
<dbReference type="AlphaFoldDB" id="A0A7T8JV91"/>
<organism evidence="1 2">
    <name type="scientific">Caligus rogercresseyi</name>
    <name type="common">Sea louse</name>
    <dbReference type="NCBI Taxonomy" id="217165"/>
    <lineage>
        <taxon>Eukaryota</taxon>
        <taxon>Metazoa</taxon>
        <taxon>Ecdysozoa</taxon>
        <taxon>Arthropoda</taxon>
        <taxon>Crustacea</taxon>
        <taxon>Multicrustacea</taxon>
        <taxon>Hexanauplia</taxon>
        <taxon>Copepoda</taxon>
        <taxon>Siphonostomatoida</taxon>
        <taxon>Caligidae</taxon>
        <taxon>Caligus</taxon>
    </lineage>
</organism>
<evidence type="ECO:0000313" key="2">
    <source>
        <dbReference type="Proteomes" id="UP000595437"/>
    </source>
</evidence>
<protein>
    <submittedName>
        <fullName evidence="1">Uncharacterized protein</fullName>
    </submittedName>
</protein>
<name>A0A7T8JV91_CALRO</name>
<reference evidence="2" key="1">
    <citation type="submission" date="2021-01" db="EMBL/GenBank/DDBJ databases">
        <title>Caligus Genome Assembly.</title>
        <authorList>
            <person name="Gallardo-Escarate C."/>
        </authorList>
    </citation>
    <scope>NUCLEOTIDE SEQUENCE [LARGE SCALE GENOMIC DNA]</scope>
</reference>
<evidence type="ECO:0000313" key="1">
    <source>
        <dbReference type="EMBL" id="QQP36492.1"/>
    </source>
</evidence>
<sequence>MVGFQPISLTSLNTYNRISGQVQYPYMFEEITPEWIEMIVNQFRVQNDLEPYTDAIKSFEGISCKHNAGQLSSVFRLLVQISESSYQFVAKFLPSDDRSIVEACNKNVFEKEISIYFDLLP</sequence>
<proteinExistence type="predicted"/>
<dbReference type="OrthoDB" id="191037at2759"/>
<dbReference type="EMBL" id="CP045905">
    <property type="protein sequence ID" value="QQP36492.1"/>
    <property type="molecule type" value="Genomic_DNA"/>
</dbReference>
<dbReference type="Proteomes" id="UP000595437">
    <property type="component" value="Chromosome 16"/>
</dbReference>
<feature type="non-terminal residue" evidence="1">
    <location>
        <position position="121"/>
    </location>
</feature>
<gene>
    <name evidence="1" type="ORF">FKW44_021619</name>
</gene>